<reference evidence="4 5" key="1">
    <citation type="submission" date="2024-10" db="EMBL/GenBank/DDBJ databases">
        <title>The Natural Products Discovery Center: Release of the First 8490 Sequenced Strains for Exploring Actinobacteria Biosynthetic Diversity.</title>
        <authorList>
            <person name="Kalkreuter E."/>
            <person name="Kautsar S.A."/>
            <person name="Yang D."/>
            <person name="Bader C.D."/>
            <person name="Teijaro C.N."/>
            <person name="Fluegel L."/>
            <person name="Davis C.M."/>
            <person name="Simpson J.R."/>
            <person name="Lauterbach L."/>
            <person name="Steele A.D."/>
            <person name="Gui C."/>
            <person name="Meng S."/>
            <person name="Li G."/>
            <person name="Viehrig K."/>
            <person name="Ye F."/>
            <person name="Su P."/>
            <person name="Kiefer A.F."/>
            <person name="Nichols A."/>
            <person name="Cepeda A.J."/>
            <person name="Yan W."/>
            <person name="Fan B."/>
            <person name="Jiang Y."/>
            <person name="Adhikari A."/>
            <person name="Zheng C.-J."/>
            <person name="Schuster L."/>
            <person name="Cowan T.M."/>
            <person name="Smanski M.J."/>
            <person name="Chevrette M.G."/>
            <person name="De Carvalho L.P.S."/>
            <person name="Shen B."/>
        </authorList>
    </citation>
    <scope>NUCLEOTIDE SEQUENCE [LARGE SCALE GENOMIC DNA]</scope>
    <source>
        <strain evidence="4 5">NPDC004045</strain>
    </source>
</reference>
<proteinExistence type="inferred from homology"/>
<evidence type="ECO:0000256" key="1">
    <source>
        <dbReference type="ARBA" id="ARBA00007521"/>
    </source>
</evidence>
<dbReference type="RefSeq" id="WP_174377536.1">
    <property type="nucleotide sequence ID" value="NZ_JBIAMX010000003.1"/>
</dbReference>
<name>A0ABW6PJR5_9NOCA</name>
<sequence>MMRRGDILLIEFDPARPDEANKVRPAIVVSNDGANRSAERQGRGVISVLPVTSNVDRVYSFQVLIEDAGLRTASKVQTEQIRSVSISRVRRTIGRVPAATMAEVDRVLRVHLGL</sequence>
<accession>A0ABW6PJR5</accession>
<gene>
    <name evidence="4" type="ORF">ACFYTF_06910</name>
</gene>
<keyword evidence="2" id="KW-1277">Toxin-antitoxin system</keyword>
<dbReference type="SUPFAM" id="SSF50118">
    <property type="entry name" value="Cell growth inhibitor/plasmid maintenance toxic component"/>
    <property type="match status" value="1"/>
</dbReference>
<evidence type="ECO:0000313" key="4">
    <source>
        <dbReference type="EMBL" id="MFF0542550.1"/>
    </source>
</evidence>
<comment type="similarity">
    <text evidence="1 3">Belongs to the PemK/MazF family.</text>
</comment>
<organism evidence="4 5">
    <name type="scientific">Nocardia thailandica</name>
    <dbReference type="NCBI Taxonomy" id="257275"/>
    <lineage>
        <taxon>Bacteria</taxon>
        <taxon>Bacillati</taxon>
        <taxon>Actinomycetota</taxon>
        <taxon>Actinomycetes</taxon>
        <taxon>Mycobacteriales</taxon>
        <taxon>Nocardiaceae</taxon>
        <taxon>Nocardia</taxon>
    </lineage>
</organism>
<dbReference type="Proteomes" id="UP001601444">
    <property type="component" value="Unassembled WGS sequence"/>
</dbReference>
<protein>
    <recommendedName>
        <fullName evidence="3">mRNA interferase</fullName>
        <ecNumber evidence="3">3.1.-.-</ecNumber>
    </recommendedName>
</protein>
<comment type="function">
    <text evidence="3">Toxic component of a type II toxin-antitoxin (TA) system.</text>
</comment>
<keyword evidence="3" id="KW-0378">Hydrolase</keyword>
<keyword evidence="3" id="KW-0540">Nuclease</keyword>
<dbReference type="Pfam" id="PF02452">
    <property type="entry name" value="PemK_toxin"/>
    <property type="match status" value="1"/>
</dbReference>
<dbReference type="EC" id="3.1.-.-" evidence="3"/>
<dbReference type="InterPro" id="IPR003477">
    <property type="entry name" value="PemK-like"/>
</dbReference>
<comment type="caution">
    <text evidence="4">The sequence shown here is derived from an EMBL/GenBank/DDBJ whole genome shotgun (WGS) entry which is preliminary data.</text>
</comment>
<keyword evidence="3" id="KW-0255">Endonuclease</keyword>
<evidence type="ECO:0000313" key="5">
    <source>
        <dbReference type="Proteomes" id="UP001601444"/>
    </source>
</evidence>
<dbReference type="EMBL" id="JBIAMX010000003">
    <property type="protein sequence ID" value="MFF0542550.1"/>
    <property type="molecule type" value="Genomic_DNA"/>
</dbReference>
<dbReference type="Gene3D" id="2.30.30.110">
    <property type="match status" value="1"/>
</dbReference>
<keyword evidence="5" id="KW-1185">Reference proteome</keyword>
<dbReference type="PANTHER" id="PTHR33988:SF1">
    <property type="entry name" value="ENDORIBONUCLEASE MAZF7-RELATED"/>
    <property type="match status" value="1"/>
</dbReference>
<evidence type="ECO:0000256" key="2">
    <source>
        <dbReference type="ARBA" id="ARBA00022649"/>
    </source>
</evidence>
<dbReference type="InterPro" id="IPR011067">
    <property type="entry name" value="Plasmid_toxin/cell-grow_inhib"/>
</dbReference>
<dbReference type="PANTHER" id="PTHR33988">
    <property type="entry name" value="ENDORIBONUCLEASE MAZF-RELATED"/>
    <property type="match status" value="1"/>
</dbReference>
<dbReference type="PIRSF" id="PIRSF033490">
    <property type="entry name" value="MazF"/>
    <property type="match status" value="1"/>
</dbReference>
<evidence type="ECO:0000256" key="3">
    <source>
        <dbReference type="PIRNR" id="PIRNR033490"/>
    </source>
</evidence>